<dbReference type="Pfam" id="PF25944">
    <property type="entry name" value="Beta-barrel_RND"/>
    <property type="match status" value="1"/>
</dbReference>
<dbReference type="InterPro" id="IPR058626">
    <property type="entry name" value="MdtA-like_b-barrel"/>
</dbReference>
<dbReference type="STRING" id="946333.A4W93_02015"/>
<dbReference type="KEGG" id="rgu:A4W93_02015"/>
<organism evidence="8 9">
    <name type="scientific">Piscinibacter gummiphilus</name>
    <dbReference type="NCBI Taxonomy" id="946333"/>
    <lineage>
        <taxon>Bacteria</taxon>
        <taxon>Pseudomonadati</taxon>
        <taxon>Pseudomonadota</taxon>
        <taxon>Betaproteobacteria</taxon>
        <taxon>Burkholderiales</taxon>
        <taxon>Sphaerotilaceae</taxon>
        <taxon>Piscinibacter</taxon>
    </lineage>
</organism>
<dbReference type="GO" id="GO:0022857">
    <property type="term" value="F:transmembrane transporter activity"/>
    <property type="evidence" value="ECO:0007669"/>
    <property type="project" value="InterPro"/>
</dbReference>
<dbReference type="EMBL" id="CP015118">
    <property type="protein sequence ID" value="ARN18796.1"/>
    <property type="molecule type" value="Genomic_DNA"/>
</dbReference>
<feature type="chain" id="PRO_5030036624" evidence="3">
    <location>
        <begin position="21"/>
        <end position="392"/>
    </location>
</feature>
<evidence type="ECO:0000259" key="5">
    <source>
        <dbReference type="Pfam" id="PF25917"/>
    </source>
</evidence>
<comment type="similarity">
    <text evidence="2">Belongs to the membrane fusion protein (MFP) (TC 8.A.1) family.</text>
</comment>
<dbReference type="GO" id="GO:0046677">
    <property type="term" value="P:response to antibiotic"/>
    <property type="evidence" value="ECO:0007669"/>
    <property type="project" value="TreeGrafter"/>
</dbReference>
<dbReference type="OrthoDB" id="9783047at2"/>
<evidence type="ECO:0000259" key="6">
    <source>
        <dbReference type="Pfam" id="PF25944"/>
    </source>
</evidence>
<feature type="domain" description="Multidrug resistance protein MdtA-like alpha-helical hairpin" evidence="4">
    <location>
        <begin position="114"/>
        <end position="179"/>
    </location>
</feature>
<keyword evidence="9" id="KW-1185">Reference proteome</keyword>
<dbReference type="Gene3D" id="1.10.287.470">
    <property type="entry name" value="Helix hairpin bin"/>
    <property type="match status" value="1"/>
</dbReference>
<feature type="domain" description="Multidrug resistance protein MdtA-like beta-barrel" evidence="6">
    <location>
        <begin position="214"/>
        <end position="296"/>
    </location>
</feature>
<name>A0A1W6L3N3_9BURK</name>
<dbReference type="Gene3D" id="2.40.50.100">
    <property type="match status" value="1"/>
</dbReference>
<evidence type="ECO:0000313" key="9">
    <source>
        <dbReference type="Proteomes" id="UP000193427"/>
    </source>
</evidence>
<feature type="domain" description="Multidrug resistance protein MdtA-like C-terminal permuted SH3" evidence="7">
    <location>
        <begin position="304"/>
        <end position="364"/>
    </location>
</feature>
<dbReference type="Pfam" id="PF25876">
    <property type="entry name" value="HH_MFP_RND"/>
    <property type="match status" value="1"/>
</dbReference>
<protein>
    <submittedName>
        <fullName evidence="8">Efflux transporter periplasmic adaptor subunit</fullName>
    </submittedName>
</protein>
<comment type="subcellular location">
    <subcellularLocation>
        <location evidence="1">Cell envelope</location>
    </subcellularLocation>
</comment>
<feature type="signal peptide" evidence="3">
    <location>
        <begin position="1"/>
        <end position="20"/>
    </location>
</feature>
<dbReference type="InterPro" id="IPR006143">
    <property type="entry name" value="RND_pump_MFP"/>
</dbReference>
<evidence type="ECO:0000256" key="3">
    <source>
        <dbReference type="SAM" id="SignalP"/>
    </source>
</evidence>
<dbReference type="InterPro" id="IPR058624">
    <property type="entry name" value="MdtA-like_HH"/>
</dbReference>
<dbReference type="AlphaFoldDB" id="A0A1W6L3N3"/>
<accession>A0A1W6L3N3</accession>
<dbReference type="Pfam" id="PF25967">
    <property type="entry name" value="RND-MFP_C"/>
    <property type="match status" value="1"/>
</dbReference>
<dbReference type="InterPro" id="IPR058625">
    <property type="entry name" value="MdtA-like_BSH"/>
</dbReference>
<evidence type="ECO:0000256" key="2">
    <source>
        <dbReference type="ARBA" id="ARBA00009477"/>
    </source>
</evidence>
<dbReference type="PANTHER" id="PTHR30158:SF10">
    <property type="entry name" value="CATION EFFLUX PUMP"/>
    <property type="match status" value="1"/>
</dbReference>
<dbReference type="RefSeq" id="WP_085749037.1">
    <property type="nucleotide sequence ID" value="NZ_BSPR01000012.1"/>
</dbReference>
<evidence type="ECO:0000313" key="8">
    <source>
        <dbReference type="EMBL" id="ARN18796.1"/>
    </source>
</evidence>
<sequence length="392" mass="40903">MTDRPISLALTITSLALASAGMLTLGACSKGIDAQAQTAPPPPPVSVAAVVAKKVTELSEFSGRIEAVESAQIRARVRGTVEAIHFKPGSMVKKGDLLFTIDPRAYHAEALRGEASAAAAAAKAELARTELERSKRLLADNAIAQKDFDERAANARQLDAAARAEQAALASAKLNVEYSSVRAPFSGRIGKAEVTIGNLVDGNIVLTSLVSVDPVYVAFDGDETTYLALGPAARGGAEAVKVRLGLANEAGFPREGRLDFVDNRIDPTSSSVRMRAVVDNKNGTLTPGLFARVQIGAEANSTAAVLINDTAVGTDQNRKYVYVLGEGNKAEYRVVELGQSIDGLRVARTGLKPGDKIVVNGLQRVRPGAPVTPQEVPMAAPAASGVTIASAK</sequence>
<keyword evidence="3" id="KW-0732">Signal</keyword>
<evidence type="ECO:0000259" key="4">
    <source>
        <dbReference type="Pfam" id="PF25876"/>
    </source>
</evidence>
<dbReference type="Gene3D" id="2.40.30.170">
    <property type="match status" value="1"/>
</dbReference>
<dbReference type="SUPFAM" id="SSF111369">
    <property type="entry name" value="HlyD-like secretion proteins"/>
    <property type="match status" value="1"/>
</dbReference>
<dbReference type="NCBIfam" id="TIGR01730">
    <property type="entry name" value="RND_mfp"/>
    <property type="match status" value="1"/>
</dbReference>
<evidence type="ECO:0000256" key="1">
    <source>
        <dbReference type="ARBA" id="ARBA00004196"/>
    </source>
</evidence>
<dbReference type="PANTHER" id="PTHR30158">
    <property type="entry name" value="ACRA/E-RELATED COMPONENT OF DRUG EFFLUX TRANSPORTER"/>
    <property type="match status" value="1"/>
</dbReference>
<dbReference type="GO" id="GO:0005886">
    <property type="term" value="C:plasma membrane"/>
    <property type="evidence" value="ECO:0007669"/>
    <property type="project" value="TreeGrafter"/>
</dbReference>
<dbReference type="FunFam" id="2.40.420.20:FF:000001">
    <property type="entry name" value="Efflux RND transporter periplasmic adaptor subunit"/>
    <property type="match status" value="1"/>
</dbReference>
<dbReference type="PROSITE" id="PS51257">
    <property type="entry name" value="PROKAR_LIPOPROTEIN"/>
    <property type="match status" value="1"/>
</dbReference>
<dbReference type="Pfam" id="PF25917">
    <property type="entry name" value="BSH_RND"/>
    <property type="match status" value="1"/>
</dbReference>
<proteinExistence type="inferred from homology"/>
<feature type="domain" description="Multidrug resistance protein MdtA-like barrel-sandwich hybrid" evidence="5">
    <location>
        <begin position="70"/>
        <end position="203"/>
    </location>
</feature>
<reference evidence="8 9" key="1">
    <citation type="submission" date="2016-04" db="EMBL/GenBank/DDBJ databases">
        <title>Complete genome sequence of natural rubber-degrading, novel Gram-negative bacterium, Rhizobacter gummiphilus strain NS21.</title>
        <authorList>
            <person name="Tabata M."/>
            <person name="Kasai D."/>
            <person name="Fukuda M."/>
        </authorList>
    </citation>
    <scope>NUCLEOTIDE SEQUENCE [LARGE SCALE GENOMIC DNA]</scope>
    <source>
        <strain evidence="8 9">NS21</strain>
    </source>
</reference>
<dbReference type="InterPro" id="IPR058627">
    <property type="entry name" value="MdtA-like_C"/>
</dbReference>
<dbReference type="Gene3D" id="2.40.420.20">
    <property type="match status" value="1"/>
</dbReference>
<evidence type="ECO:0000259" key="7">
    <source>
        <dbReference type="Pfam" id="PF25967"/>
    </source>
</evidence>
<dbReference type="Proteomes" id="UP000193427">
    <property type="component" value="Chromosome"/>
</dbReference>
<gene>
    <name evidence="8" type="ORF">A4W93_02015</name>
</gene>
<dbReference type="GO" id="GO:0030313">
    <property type="term" value="C:cell envelope"/>
    <property type="evidence" value="ECO:0007669"/>
    <property type="project" value="UniProtKB-SubCell"/>
</dbReference>